<evidence type="ECO:0000256" key="5">
    <source>
        <dbReference type="SAM" id="Phobius"/>
    </source>
</evidence>
<dbReference type="PANTHER" id="PTHR45934:SF9">
    <property type="entry name" value="FAD_NAD(P)-BINDING OXIDOREDUCTASE FAMILY PROTEIN"/>
    <property type="match status" value="1"/>
</dbReference>
<dbReference type="PANTHER" id="PTHR45934">
    <property type="entry name" value="FAD/NAD(P)-BINDING OXIDOREDUCTASE FAMILY PROTEIN"/>
    <property type="match status" value="1"/>
</dbReference>
<dbReference type="PRINTS" id="PR00420">
    <property type="entry name" value="RNGMNOXGNASE"/>
</dbReference>
<evidence type="ECO:0000256" key="4">
    <source>
        <dbReference type="SAM" id="MobiDB-lite"/>
    </source>
</evidence>
<comment type="similarity">
    <text evidence="3">Belongs to the 3-hydroxybenzoate 6-hydroxylase family.</text>
</comment>
<keyword evidence="1" id="KW-0560">Oxidoreductase</keyword>
<organism evidence="7 8">
    <name type="scientific">Riccia sorocarpa</name>
    <dbReference type="NCBI Taxonomy" id="122646"/>
    <lineage>
        <taxon>Eukaryota</taxon>
        <taxon>Viridiplantae</taxon>
        <taxon>Streptophyta</taxon>
        <taxon>Embryophyta</taxon>
        <taxon>Marchantiophyta</taxon>
        <taxon>Marchantiopsida</taxon>
        <taxon>Marchantiidae</taxon>
        <taxon>Marchantiales</taxon>
        <taxon>Ricciaceae</taxon>
        <taxon>Riccia</taxon>
    </lineage>
</organism>
<dbReference type="Gene3D" id="3.50.50.60">
    <property type="entry name" value="FAD/NAD(P)-binding domain"/>
    <property type="match status" value="1"/>
</dbReference>
<dbReference type="Pfam" id="PF01494">
    <property type="entry name" value="FAD_binding_3"/>
    <property type="match status" value="1"/>
</dbReference>
<sequence length="475" mass="52407">MSKKEFPGNMISNYGDEIPGSQVRTAPSKRERKLKSEESRGNSGNGCDSKPGNHHRQSRYTRLQTMDETSQVHDLVIVGAGLAGLAIAAAMHKIGVNSVILEQSSTLRSTGAALTLWSNAWRVLDALGVGDQLRRMHPLITGIRMRNMQGELLKGFQLEESPGGHTETRCVERKILAQTLASVLPKGTIRFDSRVVSIARESESGPFQLALSNGSLVRSKILIGADGVNSVVAKWMGLAPARYAGYMGIRGLAEYQEEHSHEFALTQYIGSGTRIGILPTSRTRVFWFLVYNKAHPDAKYTDPKVVKEEMMGHLKGFPEVLRDMLDRTPMETLSRAPIMDRWNLPGRAPVVQNCVSLAGDAFHPMTPNLGQGGCCAMEDSIALARTLGPVLVHGGNPNPRVISEALEEYAAERNRRTLVVTVISFILGFLLMIAFRPFVYLRDNYLLPKFFTRTTFLSQTLYDPGQLPDTKTVAK</sequence>
<dbReference type="InterPro" id="IPR002938">
    <property type="entry name" value="FAD-bd"/>
</dbReference>
<dbReference type="InterPro" id="IPR036188">
    <property type="entry name" value="FAD/NAD-bd_sf"/>
</dbReference>
<protein>
    <recommendedName>
        <fullName evidence="6">FAD-binding domain-containing protein</fullName>
    </recommendedName>
</protein>
<evidence type="ECO:0000313" key="8">
    <source>
        <dbReference type="Proteomes" id="UP001633002"/>
    </source>
</evidence>
<accession>A0ABD3I9D3</accession>
<reference evidence="7 8" key="1">
    <citation type="submission" date="2024-09" db="EMBL/GenBank/DDBJ databases">
        <title>Chromosome-scale assembly of Riccia sorocarpa.</title>
        <authorList>
            <person name="Paukszto L."/>
        </authorList>
    </citation>
    <scope>NUCLEOTIDE SEQUENCE [LARGE SCALE GENOMIC DNA]</scope>
    <source>
        <strain evidence="7">LP-2024</strain>
        <tissue evidence="7">Aerial parts of the thallus</tissue>
    </source>
</reference>
<evidence type="ECO:0000256" key="3">
    <source>
        <dbReference type="ARBA" id="ARBA00024018"/>
    </source>
</evidence>
<dbReference type="SUPFAM" id="SSF51905">
    <property type="entry name" value="FAD/NAD(P)-binding domain"/>
    <property type="match status" value="1"/>
</dbReference>
<comment type="caution">
    <text evidence="7">The sequence shown here is derived from an EMBL/GenBank/DDBJ whole genome shotgun (WGS) entry which is preliminary data.</text>
</comment>
<feature type="region of interest" description="Disordered" evidence="4">
    <location>
        <begin position="1"/>
        <end position="58"/>
    </location>
</feature>
<dbReference type="AlphaFoldDB" id="A0ABD3I9D3"/>
<dbReference type="GO" id="GO:0004497">
    <property type="term" value="F:monooxygenase activity"/>
    <property type="evidence" value="ECO:0007669"/>
    <property type="project" value="UniProtKB-KW"/>
</dbReference>
<proteinExistence type="inferred from homology"/>
<feature type="transmembrane region" description="Helical" evidence="5">
    <location>
        <begin position="418"/>
        <end position="439"/>
    </location>
</feature>
<keyword evidence="8" id="KW-1185">Reference proteome</keyword>
<keyword evidence="5" id="KW-1133">Transmembrane helix</keyword>
<dbReference type="Proteomes" id="UP001633002">
    <property type="component" value="Unassembled WGS sequence"/>
</dbReference>
<evidence type="ECO:0000313" key="7">
    <source>
        <dbReference type="EMBL" id="KAL3700262.1"/>
    </source>
</evidence>
<keyword evidence="2" id="KW-0503">Monooxygenase</keyword>
<evidence type="ECO:0000256" key="2">
    <source>
        <dbReference type="ARBA" id="ARBA00023033"/>
    </source>
</evidence>
<keyword evidence="5" id="KW-0472">Membrane</keyword>
<evidence type="ECO:0000259" key="6">
    <source>
        <dbReference type="Pfam" id="PF01494"/>
    </source>
</evidence>
<name>A0ABD3I9D3_9MARC</name>
<evidence type="ECO:0000256" key="1">
    <source>
        <dbReference type="ARBA" id="ARBA00023002"/>
    </source>
</evidence>
<feature type="domain" description="FAD-binding" evidence="6">
    <location>
        <begin position="75"/>
        <end position="415"/>
    </location>
</feature>
<dbReference type="InterPro" id="IPR044560">
    <property type="entry name" value="MOase"/>
</dbReference>
<keyword evidence="5" id="KW-0812">Transmembrane</keyword>
<dbReference type="EMBL" id="JBJQOH010000001">
    <property type="protein sequence ID" value="KAL3700262.1"/>
    <property type="molecule type" value="Genomic_DNA"/>
</dbReference>
<gene>
    <name evidence="7" type="ORF">R1sor_018284</name>
</gene>